<reference evidence="1 3" key="1">
    <citation type="journal article" date="2011" name="Nature">
        <title>The Medicago genome provides insight into the evolution of rhizobial symbioses.</title>
        <authorList>
            <person name="Young N.D."/>
            <person name="Debelle F."/>
            <person name="Oldroyd G.E."/>
            <person name="Geurts R."/>
            <person name="Cannon S.B."/>
            <person name="Udvardi M.K."/>
            <person name="Benedito V.A."/>
            <person name="Mayer K.F."/>
            <person name="Gouzy J."/>
            <person name="Schoof H."/>
            <person name="Van de Peer Y."/>
            <person name="Proost S."/>
            <person name="Cook D.R."/>
            <person name="Meyers B.C."/>
            <person name="Spannagl M."/>
            <person name="Cheung F."/>
            <person name="De Mita S."/>
            <person name="Krishnakumar V."/>
            <person name="Gundlach H."/>
            <person name="Zhou S."/>
            <person name="Mudge J."/>
            <person name="Bharti A.K."/>
            <person name="Murray J.D."/>
            <person name="Naoumkina M.A."/>
            <person name="Rosen B."/>
            <person name="Silverstein K.A."/>
            <person name="Tang H."/>
            <person name="Rombauts S."/>
            <person name="Zhao P.X."/>
            <person name="Zhou P."/>
            <person name="Barbe V."/>
            <person name="Bardou P."/>
            <person name="Bechner M."/>
            <person name="Bellec A."/>
            <person name="Berger A."/>
            <person name="Berges H."/>
            <person name="Bidwell S."/>
            <person name="Bisseling T."/>
            <person name="Choisne N."/>
            <person name="Couloux A."/>
            <person name="Denny R."/>
            <person name="Deshpande S."/>
            <person name="Dai X."/>
            <person name="Doyle J.J."/>
            <person name="Dudez A.M."/>
            <person name="Farmer A.D."/>
            <person name="Fouteau S."/>
            <person name="Franken C."/>
            <person name="Gibelin C."/>
            <person name="Gish J."/>
            <person name="Goldstein S."/>
            <person name="Gonzalez A.J."/>
            <person name="Green P.J."/>
            <person name="Hallab A."/>
            <person name="Hartog M."/>
            <person name="Hua A."/>
            <person name="Humphray S.J."/>
            <person name="Jeong D.H."/>
            <person name="Jing Y."/>
            <person name="Jocker A."/>
            <person name="Kenton S.M."/>
            <person name="Kim D.J."/>
            <person name="Klee K."/>
            <person name="Lai H."/>
            <person name="Lang C."/>
            <person name="Lin S."/>
            <person name="Macmil S.L."/>
            <person name="Magdelenat G."/>
            <person name="Matthews L."/>
            <person name="McCorrison J."/>
            <person name="Monaghan E.L."/>
            <person name="Mun J.H."/>
            <person name="Najar F.Z."/>
            <person name="Nicholson C."/>
            <person name="Noirot C."/>
            <person name="O'Bleness M."/>
            <person name="Paule C.R."/>
            <person name="Poulain J."/>
            <person name="Prion F."/>
            <person name="Qin B."/>
            <person name="Qu C."/>
            <person name="Retzel E.F."/>
            <person name="Riddle C."/>
            <person name="Sallet E."/>
            <person name="Samain S."/>
            <person name="Samson N."/>
            <person name="Sanders I."/>
            <person name="Saurat O."/>
            <person name="Scarpelli C."/>
            <person name="Schiex T."/>
            <person name="Segurens B."/>
            <person name="Severin A.J."/>
            <person name="Sherrier D.J."/>
            <person name="Shi R."/>
            <person name="Sims S."/>
            <person name="Singer S.R."/>
            <person name="Sinharoy S."/>
            <person name="Sterck L."/>
            <person name="Viollet A."/>
            <person name="Wang B.B."/>
            <person name="Wang K."/>
            <person name="Wang M."/>
            <person name="Wang X."/>
            <person name="Warfsmann J."/>
            <person name="Weissenbach J."/>
            <person name="White D.D."/>
            <person name="White J.D."/>
            <person name="Wiley G.B."/>
            <person name="Wincker P."/>
            <person name="Xing Y."/>
            <person name="Yang L."/>
            <person name="Yao Z."/>
            <person name="Ying F."/>
            <person name="Zhai J."/>
            <person name="Zhou L."/>
            <person name="Zuber A."/>
            <person name="Denarie J."/>
            <person name="Dixon R.A."/>
            <person name="May G.D."/>
            <person name="Schwartz D.C."/>
            <person name="Rogers J."/>
            <person name="Quetier F."/>
            <person name="Town C.D."/>
            <person name="Roe B.A."/>
        </authorList>
    </citation>
    <scope>NUCLEOTIDE SEQUENCE [LARGE SCALE GENOMIC DNA]</scope>
    <source>
        <strain evidence="1">A17</strain>
        <strain evidence="2 3">cv. Jemalong A17</strain>
    </source>
</reference>
<proteinExistence type="predicted"/>
<evidence type="ECO:0000313" key="3">
    <source>
        <dbReference type="Proteomes" id="UP000002051"/>
    </source>
</evidence>
<dbReference type="EMBL" id="CM001218">
    <property type="protein sequence ID" value="AES64175.1"/>
    <property type="molecule type" value="Genomic_DNA"/>
</dbReference>
<dbReference type="Proteomes" id="UP000002051">
    <property type="component" value="Chromosome 2"/>
</dbReference>
<reference evidence="1 3" key="2">
    <citation type="journal article" date="2014" name="BMC Genomics">
        <title>An improved genome release (version Mt4.0) for the model legume Medicago truncatula.</title>
        <authorList>
            <person name="Tang H."/>
            <person name="Krishnakumar V."/>
            <person name="Bidwell S."/>
            <person name="Rosen B."/>
            <person name="Chan A."/>
            <person name="Zhou S."/>
            <person name="Gentzbittel L."/>
            <person name="Childs K.L."/>
            <person name="Yandell M."/>
            <person name="Gundlach H."/>
            <person name="Mayer K.F."/>
            <person name="Schwartz D.C."/>
            <person name="Town C.D."/>
        </authorList>
    </citation>
    <scope>GENOME REANNOTATION</scope>
    <source>
        <strain evidence="2 3">cv. Jemalong A17</strain>
    </source>
</reference>
<evidence type="ECO:0000313" key="1">
    <source>
        <dbReference type="EMBL" id="AES64175.1"/>
    </source>
</evidence>
<gene>
    <name evidence="1" type="ordered locus">MTR_2g019390</name>
</gene>
<sequence>MQYPYQLSYIKLNGDDECKRNSETPGCGGLFCNLDEHWIKYYNKKIGSCDTPQAKM</sequence>
<dbReference type="HOGENOM" id="CLU_3017237_0_0_1"/>
<dbReference type="AlphaFoldDB" id="G7IPV7"/>
<accession>G7IPV7</accession>
<dbReference type="PaxDb" id="3880-AES64175"/>
<dbReference type="EnsemblPlants" id="AES64175">
    <property type="protein sequence ID" value="AES64175"/>
    <property type="gene ID" value="MTR_2g019390"/>
</dbReference>
<protein>
    <submittedName>
        <fullName evidence="1 2">Uncharacterized protein</fullName>
    </submittedName>
</protein>
<keyword evidence="3" id="KW-1185">Reference proteome</keyword>
<organism evidence="1 3">
    <name type="scientific">Medicago truncatula</name>
    <name type="common">Barrel medic</name>
    <name type="synonym">Medicago tribuloides</name>
    <dbReference type="NCBI Taxonomy" id="3880"/>
    <lineage>
        <taxon>Eukaryota</taxon>
        <taxon>Viridiplantae</taxon>
        <taxon>Streptophyta</taxon>
        <taxon>Embryophyta</taxon>
        <taxon>Tracheophyta</taxon>
        <taxon>Spermatophyta</taxon>
        <taxon>Magnoliopsida</taxon>
        <taxon>eudicotyledons</taxon>
        <taxon>Gunneridae</taxon>
        <taxon>Pentapetalae</taxon>
        <taxon>rosids</taxon>
        <taxon>fabids</taxon>
        <taxon>Fabales</taxon>
        <taxon>Fabaceae</taxon>
        <taxon>Papilionoideae</taxon>
        <taxon>50 kb inversion clade</taxon>
        <taxon>NPAAA clade</taxon>
        <taxon>Hologalegina</taxon>
        <taxon>IRL clade</taxon>
        <taxon>Trifolieae</taxon>
        <taxon>Medicago</taxon>
    </lineage>
</organism>
<name>G7IPV7_MEDTR</name>
<reference evidence="2" key="3">
    <citation type="submission" date="2015-04" db="UniProtKB">
        <authorList>
            <consortium name="EnsemblPlants"/>
        </authorList>
    </citation>
    <scope>IDENTIFICATION</scope>
    <source>
        <strain evidence="2">cv. Jemalong A17</strain>
    </source>
</reference>
<evidence type="ECO:0000313" key="2">
    <source>
        <dbReference type="EnsemblPlants" id="AES64175"/>
    </source>
</evidence>